<keyword evidence="1" id="KW-0805">Transcription regulation</keyword>
<feature type="domain" description="HTH araC/xylS-type" evidence="5">
    <location>
        <begin position="458"/>
        <end position="556"/>
    </location>
</feature>
<proteinExistence type="predicted"/>
<name>A0A927CKJ0_9BACL</name>
<dbReference type="GO" id="GO:0043565">
    <property type="term" value="F:sequence-specific DNA binding"/>
    <property type="evidence" value="ECO:0007669"/>
    <property type="project" value="InterPro"/>
</dbReference>
<dbReference type="InterPro" id="IPR009057">
    <property type="entry name" value="Homeodomain-like_sf"/>
</dbReference>
<dbReference type="InterPro" id="IPR018060">
    <property type="entry name" value="HTH_AraC"/>
</dbReference>
<comment type="caution">
    <text evidence="7">The sequence shown here is derived from an EMBL/GenBank/DDBJ whole genome shotgun (WGS) entry which is preliminary data.</text>
</comment>
<dbReference type="Gene3D" id="1.10.10.60">
    <property type="entry name" value="Homeodomain-like"/>
    <property type="match status" value="2"/>
</dbReference>
<keyword evidence="8" id="KW-1185">Reference proteome</keyword>
<keyword evidence="2" id="KW-0238">DNA-binding</keyword>
<dbReference type="SUPFAM" id="SSF52172">
    <property type="entry name" value="CheY-like"/>
    <property type="match status" value="1"/>
</dbReference>
<dbReference type="PANTHER" id="PTHR43280">
    <property type="entry name" value="ARAC-FAMILY TRANSCRIPTIONAL REGULATOR"/>
    <property type="match status" value="1"/>
</dbReference>
<dbReference type="SMART" id="SM00448">
    <property type="entry name" value="REC"/>
    <property type="match status" value="1"/>
</dbReference>
<dbReference type="SMART" id="SM00342">
    <property type="entry name" value="HTH_ARAC"/>
    <property type="match status" value="1"/>
</dbReference>
<dbReference type="InterPro" id="IPR011006">
    <property type="entry name" value="CheY-like_superfamily"/>
</dbReference>
<evidence type="ECO:0000256" key="4">
    <source>
        <dbReference type="PROSITE-ProRule" id="PRU00169"/>
    </source>
</evidence>
<dbReference type="Pfam" id="PF00072">
    <property type="entry name" value="Response_reg"/>
    <property type="match status" value="1"/>
</dbReference>
<dbReference type="RefSeq" id="WP_190858772.1">
    <property type="nucleotide sequence ID" value="NZ_JACXIY010000006.1"/>
</dbReference>
<dbReference type="EMBL" id="JACXIY010000006">
    <property type="protein sequence ID" value="MBD2867876.1"/>
    <property type="molecule type" value="Genomic_DNA"/>
</dbReference>
<protein>
    <submittedName>
        <fullName evidence="7">Helix-turn-helix domain-containing protein</fullName>
    </submittedName>
</protein>
<dbReference type="GO" id="GO:0000160">
    <property type="term" value="P:phosphorelay signal transduction system"/>
    <property type="evidence" value="ECO:0007669"/>
    <property type="project" value="InterPro"/>
</dbReference>
<evidence type="ECO:0000256" key="3">
    <source>
        <dbReference type="ARBA" id="ARBA00023163"/>
    </source>
</evidence>
<dbReference type="PRINTS" id="PR00032">
    <property type="entry name" value="HTHARAC"/>
</dbReference>
<evidence type="ECO:0000259" key="5">
    <source>
        <dbReference type="PROSITE" id="PS01124"/>
    </source>
</evidence>
<dbReference type="Proteomes" id="UP000632125">
    <property type="component" value="Unassembled WGS sequence"/>
</dbReference>
<dbReference type="PANTHER" id="PTHR43280:SF10">
    <property type="entry name" value="REGULATORY PROTEIN POCR"/>
    <property type="match status" value="1"/>
</dbReference>
<evidence type="ECO:0000313" key="7">
    <source>
        <dbReference type="EMBL" id="MBD2867876.1"/>
    </source>
</evidence>
<dbReference type="CDD" id="cd17536">
    <property type="entry name" value="REC_YesN-like"/>
    <property type="match status" value="1"/>
</dbReference>
<dbReference type="InterPro" id="IPR001789">
    <property type="entry name" value="Sig_transdc_resp-reg_receiver"/>
</dbReference>
<evidence type="ECO:0000313" key="8">
    <source>
        <dbReference type="Proteomes" id="UP000632125"/>
    </source>
</evidence>
<accession>A0A927CKJ0</accession>
<feature type="modified residue" description="4-aspartylphosphate" evidence="4">
    <location>
        <position position="55"/>
    </location>
</feature>
<gene>
    <name evidence="7" type="ORF">IDH41_04740</name>
</gene>
<dbReference type="SUPFAM" id="SSF46689">
    <property type="entry name" value="Homeodomain-like"/>
    <property type="match status" value="2"/>
</dbReference>
<organism evidence="7 8">
    <name type="scientific">Paenibacillus arenilitoris</name>
    <dbReference type="NCBI Taxonomy" id="2772299"/>
    <lineage>
        <taxon>Bacteria</taxon>
        <taxon>Bacillati</taxon>
        <taxon>Bacillota</taxon>
        <taxon>Bacilli</taxon>
        <taxon>Bacillales</taxon>
        <taxon>Paenibacillaceae</taxon>
        <taxon>Paenibacillus</taxon>
    </lineage>
</organism>
<dbReference type="InterPro" id="IPR020449">
    <property type="entry name" value="Tscrpt_reg_AraC-type_HTH"/>
</dbReference>
<dbReference type="PROSITE" id="PS01124">
    <property type="entry name" value="HTH_ARAC_FAMILY_2"/>
    <property type="match status" value="1"/>
</dbReference>
<keyword evidence="4" id="KW-0597">Phosphoprotein</keyword>
<evidence type="ECO:0000256" key="2">
    <source>
        <dbReference type="ARBA" id="ARBA00023125"/>
    </source>
</evidence>
<keyword evidence="3" id="KW-0804">Transcription</keyword>
<reference evidence="7" key="1">
    <citation type="submission" date="2020-09" db="EMBL/GenBank/DDBJ databases">
        <title>A novel bacterium of genus Paenibacillus, isolated from South China Sea.</title>
        <authorList>
            <person name="Huang H."/>
            <person name="Mo K."/>
            <person name="Hu Y."/>
        </authorList>
    </citation>
    <scope>NUCLEOTIDE SEQUENCE</scope>
    <source>
        <strain evidence="7">IB182493</strain>
    </source>
</reference>
<evidence type="ECO:0000256" key="1">
    <source>
        <dbReference type="ARBA" id="ARBA00023015"/>
    </source>
</evidence>
<dbReference type="Pfam" id="PF12833">
    <property type="entry name" value="HTH_18"/>
    <property type="match status" value="1"/>
</dbReference>
<dbReference type="GO" id="GO:0003700">
    <property type="term" value="F:DNA-binding transcription factor activity"/>
    <property type="evidence" value="ECO:0007669"/>
    <property type="project" value="InterPro"/>
</dbReference>
<dbReference type="Gene3D" id="3.40.50.2300">
    <property type="match status" value="1"/>
</dbReference>
<feature type="domain" description="Response regulatory" evidence="6">
    <location>
        <begin position="3"/>
        <end position="120"/>
    </location>
</feature>
<dbReference type="AlphaFoldDB" id="A0A927CKJ0"/>
<evidence type="ECO:0000259" key="6">
    <source>
        <dbReference type="PROSITE" id="PS50110"/>
    </source>
</evidence>
<sequence length="562" mass="64049">MYRLLIVDDEPAIVDGLQQHFQEKEEWELDLCKAYSADEALEIAKKTKIDLLISDIRMPGKSGLQLIDDVLYYWPACRVILLTGHSEFDYAYKAIQKNVDSYILKMEGIEVIHKAVSAVLDQFEEERRNLNMLKRASLKLTVAEPLLKKELFEALLIGDDVAAIGRSEWYDGPSLLIDLGEPLIMLAGMVDHWPEKTTYMRKLELYYSVQNLFSELLPSQIRSETVIHDRSVLCWFVQPADADLHKFAEQDGGTDWQALGDYLKGMLEPLQNSCRSELGISLSFVVGRGAVKRHEIGKEFDLIKAAFKQRAAFGPEMAVIDLDQSDEWFKGEAGKYAAPSAGDYHKKLHALEKCLDDGDAKGASALTGYLVGTLKNETNPNYVLGKERYYSLLLVYLSALNKMDFSDKSLHEVRLASLSVFESEAEWGAIEEQLIRLCELICRMKKEQIENSEHRIVERVHRFVNENLGNDLSLARIAEVVYFNPSYLSRFYKQLTGRNLSDYINEARRDAAIDLLVHTQLKVNEIALRLGFESPSYFTSFFRKMTGSSPQEYRETAIMKGK</sequence>
<dbReference type="PROSITE" id="PS50110">
    <property type="entry name" value="RESPONSE_REGULATORY"/>
    <property type="match status" value="1"/>
</dbReference>